<proteinExistence type="inferred from homology"/>
<keyword evidence="5 8" id="KW-0274">FAD</keyword>
<comment type="caution">
    <text evidence="9">The sequence shown here is derived from an EMBL/GenBank/DDBJ whole genome shotgun (WGS) entry which is preliminary data.</text>
</comment>
<comment type="pathway">
    <text evidence="2 8">One-carbon metabolism; tetrahydrofolate interconversion.</text>
</comment>
<protein>
    <recommendedName>
        <fullName evidence="8">Methylenetetrahydrofolate reductase</fullName>
    </recommendedName>
</protein>
<evidence type="ECO:0000256" key="6">
    <source>
        <dbReference type="ARBA" id="ARBA00023002"/>
    </source>
</evidence>
<dbReference type="GO" id="GO:0005829">
    <property type="term" value="C:cytosol"/>
    <property type="evidence" value="ECO:0007669"/>
    <property type="project" value="TreeGrafter"/>
</dbReference>
<evidence type="ECO:0000256" key="8">
    <source>
        <dbReference type="RuleBase" id="RU003862"/>
    </source>
</evidence>
<keyword evidence="6 8" id="KW-0560">Oxidoreductase</keyword>
<keyword evidence="4 8" id="KW-0285">Flavoprotein</keyword>
<comment type="similarity">
    <text evidence="3 8">Belongs to the methylenetetrahydrofolate reductase family.</text>
</comment>
<dbReference type="GO" id="GO:0009086">
    <property type="term" value="P:methionine biosynthetic process"/>
    <property type="evidence" value="ECO:0007669"/>
    <property type="project" value="TreeGrafter"/>
</dbReference>
<evidence type="ECO:0000256" key="1">
    <source>
        <dbReference type="ARBA" id="ARBA00001974"/>
    </source>
</evidence>
<keyword evidence="10" id="KW-1185">Reference proteome</keyword>
<dbReference type="Pfam" id="PF02219">
    <property type="entry name" value="MTHFR"/>
    <property type="match status" value="1"/>
</dbReference>
<evidence type="ECO:0000256" key="2">
    <source>
        <dbReference type="ARBA" id="ARBA00004777"/>
    </source>
</evidence>
<dbReference type="GO" id="GO:0035999">
    <property type="term" value="P:tetrahydrofolate interconversion"/>
    <property type="evidence" value="ECO:0007669"/>
    <property type="project" value="UniProtKB-UniPathway"/>
</dbReference>
<name>A0A318H796_9MYCO</name>
<organism evidence="9 10">
    <name type="scientific">Mycolicibacterium moriokaense</name>
    <dbReference type="NCBI Taxonomy" id="39691"/>
    <lineage>
        <taxon>Bacteria</taxon>
        <taxon>Bacillati</taxon>
        <taxon>Actinomycetota</taxon>
        <taxon>Actinomycetes</taxon>
        <taxon>Mycobacteriales</taxon>
        <taxon>Mycobacteriaceae</taxon>
        <taxon>Mycolicibacterium</taxon>
    </lineage>
</organism>
<dbReference type="SUPFAM" id="SSF51730">
    <property type="entry name" value="FAD-linked oxidoreductase"/>
    <property type="match status" value="1"/>
</dbReference>
<dbReference type="EMBL" id="QJJU01000039">
    <property type="protein sequence ID" value="PXW99880.1"/>
    <property type="molecule type" value="Genomic_DNA"/>
</dbReference>
<dbReference type="RefSeq" id="WP_146221105.1">
    <property type="nucleotide sequence ID" value="NZ_QJJU01000039.1"/>
</dbReference>
<dbReference type="GO" id="GO:0106312">
    <property type="term" value="F:methylenetetrahydrofolate reductase (NADH) activity"/>
    <property type="evidence" value="ECO:0007669"/>
    <property type="project" value="UniProtKB-EC"/>
</dbReference>
<evidence type="ECO:0000256" key="5">
    <source>
        <dbReference type="ARBA" id="ARBA00022827"/>
    </source>
</evidence>
<dbReference type="PANTHER" id="PTHR45754:SF3">
    <property type="entry name" value="METHYLENETETRAHYDROFOLATE REDUCTASE (NADPH)"/>
    <property type="match status" value="1"/>
</dbReference>
<dbReference type="UniPathway" id="UPA00193"/>
<evidence type="ECO:0000256" key="4">
    <source>
        <dbReference type="ARBA" id="ARBA00022630"/>
    </source>
</evidence>
<evidence type="ECO:0000313" key="9">
    <source>
        <dbReference type="EMBL" id="PXW99880.1"/>
    </source>
</evidence>
<dbReference type="OrthoDB" id="9812555at2"/>
<evidence type="ECO:0000256" key="3">
    <source>
        <dbReference type="ARBA" id="ARBA00006743"/>
    </source>
</evidence>
<reference evidence="10" key="1">
    <citation type="submission" date="2018-05" db="EMBL/GenBank/DDBJ databases">
        <authorList>
            <person name="Deangelis K."/>
            <person name="Huntemann M."/>
            <person name="Clum A."/>
            <person name="Pillay M."/>
            <person name="Palaniappan K."/>
            <person name="Varghese N."/>
            <person name="Mikhailova N."/>
            <person name="Stamatis D."/>
            <person name="Reddy T."/>
            <person name="Daum C."/>
            <person name="Shapiro N."/>
            <person name="Ivanova N."/>
            <person name="Kyrpides N."/>
            <person name="Woyke T."/>
        </authorList>
    </citation>
    <scope>NUCLEOTIDE SEQUENCE [LARGE SCALE GENOMIC DNA]</scope>
    <source>
        <strain evidence="10">GAS496</strain>
    </source>
</reference>
<dbReference type="Proteomes" id="UP000247781">
    <property type="component" value="Unassembled WGS sequence"/>
</dbReference>
<dbReference type="GO" id="GO:0071949">
    <property type="term" value="F:FAD binding"/>
    <property type="evidence" value="ECO:0007669"/>
    <property type="project" value="TreeGrafter"/>
</dbReference>
<sequence>MRFAASMIVDDLIRNANIELIPLRGADEKFAAVPTDTTITITCSPKFGLERTLEHVARARQMGRRVVPHLAARMVKDEEQLQNFLDALNLHGVDDLYVIGGDSERPVGKYSEALEILEAIQYLDHSLVRIGVACYPEGHPEIPDAKLTEALQHKQQYADYMVSQLCFDSAALTTWLAATRNAGILLPIRVGIAAPLHSRKLIELSLKIGVGSSVKFLTKQHGFIGKLLLGRAYAPEGLVTEIVAHDRFKDLGIEGLHLFSFNQVQATLEWQNRISDGGGTK</sequence>
<dbReference type="PANTHER" id="PTHR45754">
    <property type="entry name" value="METHYLENETETRAHYDROFOLATE REDUCTASE"/>
    <property type="match status" value="1"/>
</dbReference>
<dbReference type="AlphaFoldDB" id="A0A318H796"/>
<reference evidence="9 10" key="2">
    <citation type="submission" date="2018-06" db="EMBL/GenBank/DDBJ databases">
        <title>Sequencing of bacterial isolates from soil warming experiment in Harvard Forest, Massachusetts, USA.</title>
        <authorList>
            <person name="Deangelis K.PhD."/>
        </authorList>
    </citation>
    <scope>NUCLEOTIDE SEQUENCE [LARGE SCALE GENOMIC DNA]</scope>
    <source>
        <strain evidence="9 10">GAS496</strain>
    </source>
</reference>
<gene>
    <name evidence="9" type="ORF">C8E89_13936</name>
</gene>
<comment type="catalytic activity">
    <reaction evidence="7">
        <text>(6S)-5-methyl-5,6,7,8-tetrahydrofolate + NAD(+) = (6R)-5,10-methylene-5,6,7,8-tetrahydrofolate + NADH + H(+)</text>
        <dbReference type="Rhea" id="RHEA:19821"/>
        <dbReference type="ChEBI" id="CHEBI:15378"/>
        <dbReference type="ChEBI" id="CHEBI:15636"/>
        <dbReference type="ChEBI" id="CHEBI:18608"/>
        <dbReference type="ChEBI" id="CHEBI:57540"/>
        <dbReference type="ChEBI" id="CHEBI:57945"/>
        <dbReference type="EC" id="1.5.1.54"/>
    </reaction>
    <physiologicalReaction direction="right-to-left" evidence="7">
        <dbReference type="Rhea" id="RHEA:19823"/>
    </physiologicalReaction>
</comment>
<dbReference type="InterPro" id="IPR029041">
    <property type="entry name" value="FAD-linked_oxidoreductase-like"/>
</dbReference>
<dbReference type="InterPro" id="IPR003171">
    <property type="entry name" value="Mehydrof_redctse-like"/>
</dbReference>
<accession>A0A318H796</accession>
<dbReference type="Gene3D" id="3.20.20.220">
    <property type="match status" value="1"/>
</dbReference>
<comment type="cofactor">
    <cofactor evidence="1 8">
        <name>FAD</name>
        <dbReference type="ChEBI" id="CHEBI:57692"/>
    </cofactor>
</comment>
<evidence type="ECO:0000313" key="10">
    <source>
        <dbReference type="Proteomes" id="UP000247781"/>
    </source>
</evidence>
<evidence type="ECO:0000256" key="7">
    <source>
        <dbReference type="ARBA" id="ARBA00048628"/>
    </source>
</evidence>